<evidence type="ECO:0000313" key="1">
    <source>
        <dbReference type="EMBL" id="SFG40607.1"/>
    </source>
</evidence>
<dbReference type="AlphaFoldDB" id="A0A1I2RPQ4"/>
<protein>
    <recommendedName>
        <fullName evidence="3">VWA domain containing CoxE-like protein</fullName>
    </recommendedName>
</protein>
<name>A0A1I2RPQ4_9FIRM</name>
<dbReference type="PANTHER" id="PTHR39338">
    <property type="entry name" value="BLL5662 PROTEIN-RELATED"/>
    <property type="match status" value="1"/>
</dbReference>
<keyword evidence="2" id="KW-1185">Reference proteome</keyword>
<dbReference type="Proteomes" id="UP000199337">
    <property type="component" value="Unassembled WGS sequence"/>
</dbReference>
<organism evidence="1 2">
    <name type="scientific">Desulfotruncus arcticus DSM 17038</name>
    <dbReference type="NCBI Taxonomy" id="1121424"/>
    <lineage>
        <taxon>Bacteria</taxon>
        <taxon>Bacillati</taxon>
        <taxon>Bacillota</taxon>
        <taxon>Clostridia</taxon>
        <taxon>Eubacteriales</taxon>
        <taxon>Desulfallaceae</taxon>
        <taxon>Desulfotruncus</taxon>
    </lineage>
</organism>
<evidence type="ECO:0000313" key="2">
    <source>
        <dbReference type="Proteomes" id="UP000199337"/>
    </source>
</evidence>
<dbReference type="STRING" id="341036.SAMN05660649_01588"/>
<dbReference type="OrthoDB" id="9764216at2"/>
<reference evidence="2" key="1">
    <citation type="submission" date="2016-10" db="EMBL/GenBank/DDBJ databases">
        <authorList>
            <person name="Varghese N."/>
            <person name="Submissions S."/>
        </authorList>
    </citation>
    <scope>NUCLEOTIDE SEQUENCE [LARGE SCALE GENOMIC DNA]</scope>
    <source>
        <strain evidence="2">DSM 17038</strain>
    </source>
</reference>
<gene>
    <name evidence="1" type="ORF">SAMN05660649_01588</name>
</gene>
<proteinExistence type="predicted"/>
<dbReference type="InterPro" id="IPR008912">
    <property type="entry name" value="Uncharacterised_CoxE"/>
</dbReference>
<accession>A0A1I2RPQ4</accession>
<dbReference type="Pfam" id="PF05762">
    <property type="entry name" value="VWA_CoxE"/>
    <property type="match status" value="1"/>
</dbReference>
<dbReference type="EMBL" id="FOOX01000004">
    <property type="protein sequence ID" value="SFG40607.1"/>
    <property type="molecule type" value="Genomic_DNA"/>
</dbReference>
<evidence type="ECO:0008006" key="3">
    <source>
        <dbReference type="Google" id="ProtNLM"/>
    </source>
</evidence>
<dbReference type="PANTHER" id="PTHR39338:SF7">
    <property type="entry name" value="BLL6692 PROTEIN"/>
    <property type="match status" value="1"/>
</dbReference>
<sequence length="398" mass="45353">MFVNFYYTLRAEGLDITIVEWLTLMQSLKLGLAKNSLTGFYYLARSVLVKSESRYDAFDRAFLRCFEGIETPPEITEEVLNWLENALPPLKMADGEKNPDDDWSLEELRKKLEERLLEQHEQHHGGSHWIGTGGTSPFGHSGYHPAGVRIGGESVNRSAVKVAAQRAFRDFRADETLSTRQFELALRKLRLLSTAVDGARDLLDIDATVDATGKNAGMLELVWTRGRKNNVKLLILIDSGGSMNPYQRLCSLLFNAANKSTHFRDLQFYYFHNCVYELIFNDPFCLRRNSLDTYDWLGKYGPDYRLIIVGDASMGTGELLMPYGALDWWAQNEEPGLAWMQRLAGHFEHCVWLNPIPGQYWGDVEGARTISLLKDVFPMYEFTLDGLNAAIKKLMVKK</sequence>